<dbReference type="InterPro" id="IPR040144">
    <property type="entry name" value="RAP1GDS1"/>
</dbReference>
<dbReference type="InterPro" id="IPR016024">
    <property type="entry name" value="ARM-type_fold"/>
</dbReference>
<sequence>MSMSPEEVIALIQREGSGLSPDAYDETKEPEDARTKRIKSLSGVLETCQQASKQSDSDLEGIAKALGDGSRDVAWRIPYGESGILEFFLDIIASSEQQKHGVKVHALRIIGNSCADTDENRARVVDGKYIISIINHLQDESLVPYLIPVLYNVLVDYEPAQLLASQSRLNSHLISLLKSPSVSKFSAIITYFCKILALLVTQDGEPAVADPQTVEVLLKLAASPPFNDDLEDFMALVSTAASYLANETFQEHLLKEQRMDTFMTAFELATSQFDEQVAEQGMDKELSQLCVSLLTTLADLTAADAFPQYHPLESSVPQKLLSWLKGTNPSLQSAACLALGNLSRSDETSLALVQTQQAHRPLIEVLSDASVKDAQHLHSALSFLKNLAIPAQNKALLGDALEPTSVPRILTIDTLPQVQFSAISLARLLLVNCAPNVRRICEPRSGESSDQHTSLHDILSVFDRSDTEPTKLEAARSVAAVCRVLHTTPALEALPAWKAEEVEVDETHARSQLYTKHDLSKALAFLITQEKWPILRSEAWFIFALISRTKEGAKVVSSVLAVPGATDALSFAVTGKAATNNEQKALEEAESDAPVVVPEGLGLQPQQVDPKQKASMTKVDRENCLVLCTEVIKNGEDIESTQQGLLQDLIRQGTQLLTQPKTEE</sequence>
<dbReference type="Gene3D" id="1.25.10.10">
    <property type="entry name" value="Leucine-rich Repeat Variant"/>
    <property type="match status" value="2"/>
</dbReference>
<evidence type="ECO:0000256" key="1">
    <source>
        <dbReference type="SAM" id="MobiDB-lite"/>
    </source>
</evidence>
<dbReference type="PANTHER" id="PTHR10957">
    <property type="entry name" value="RAP1 GTPASE-GDP DISSOCIATION STIMULATOR 1"/>
    <property type="match status" value="1"/>
</dbReference>
<dbReference type="EMBL" id="NKCI01000194">
    <property type="protein sequence ID" value="RSL48594.1"/>
    <property type="molecule type" value="Genomic_DNA"/>
</dbReference>
<dbReference type="AlphaFoldDB" id="A0A428P6E7"/>
<evidence type="ECO:0000313" key="3">
    <source>
        <dbReference type="Proteomes" id="UP000288168"/>
    </source>
</evidence>
<organism evidence="2 3">
    <name type="scientific">Fusarium duplospermum</name>
    <dbReference type="NCBI Taxonomy" id="1325734"/>
    <lineage>
        <taxon>Eukaryota</taxon>
        <taxon>Fungi</taxon>
        <taxon>Dikarya</taxon>
        <taxon>Ascomycota</taxon>
        <taxon>Pezizomycotina</taxon>
        <taxon>Sordariomycetes</taxon>
        <taxon>Hypocreomycetidae</taxon>
        <taxon>Hypocreales</taxon>
        <taxon>Nectriaceae</taxon>
        <taxon>Fusarium</taxon>
        <taxon>Fusarium solani species complex</taxon>
    </lineage>
</organism>
<gene>
    <name evidence="2" type="ORF">CEP54_012853</name>
</gene>
<name>A0A428P6E7_9HYPO</name>
<dbReference type="SUPFAM" id="SSF48371">
    <property type="entry name" value="ARM repeat"/>
    <property type="match status" value="1"/>
</dbReference>
<evidence type="ECO:0000313" key="2">
    <source>
        <dbReference type="EMBL" id="RSL48594.1"/>
    </source>
</evidence>
<feature type="region of interest" description="Disordered" evidence="1">
    <location>
        <begin position="1"/>
        <end position="34"/>
    </location>
</feature>
<proteinExistence type="predicted"/>
<dbReference type="STRING" id="1325734.A0A428P6E7"/>
<comment type="caution">
    <text evidence="2">The sequence shown here is derived from an EMBL/GenBank/DDBJ whole genome shotgun (WGS) entry which is preliminary data.</text>
</comment>
<dbReference type="OrthoDB" id="26149at2759"/>
<dbReference type="GO" id="GO:0005085">
    <property type="term" value="F:guanyl-nucleotide exchange factor activity"/>
    <property type="evidence" value="ECO:0007669"/>
    <property type="project" value="InterPro"/>
</dbReference>
<protein>
    <submittedName>
        <fullName evidence="2">Uncharacterized protein</fullName>
    </submittedName>
</protein>
<accession>A0A428P6E7</accession>
<keyword evidence="3" id="KW-1185">Reference proteome</keyword>
<reference evidence="2 3" key="1">
    <citation type="submission" date="2017-06" db="EMBL/GenBank/DDBJ databases">
        <title>Comparative genomic analysis of Ambrosia Fusariam Clade fungi.</title>
        <authorList>
            <person name="Stajich J.E."/>
            <person name="Carrillo J."/>
            <person name="Kijimoto T."/>
            <person name="Eskalen A."/>
            <person name="O'Donnell K."/>
            <person name="Kasson M."/>
        </authorList>
    </citation>
    <scope>NUCLEOTIDE SEQUENCE [LARGE SCALE GENOMIC DNA]</scope>
    <source>
        <strain evidence="2 3">NRRL62584</strain>
    </source>
</reference>
<dbReference type="InterPro" id="IPR011989">
    <property type="entry name" value="ARM-like"/>
</dbReference>
<feature type="compositionally biased region" description="Basic and acidic residues" evidence="1">
    <location>
        <begin position="25"/>
        <end position="34"/>
    </location>
</feature>
<dbReference type="Proteomes" id="UP000288168">
    <property type="component" value="Unassembled WGS sequence"/>
</dbReference>